<name>A0ABT2IN24_9FLAO</name>
<dbReference type="Proteomes" id="UP001142057">
    <property type="component" value="Unassembled WGS sequence"/>
</dbReference>
<keyword evidence="2" id="KW-1185">Reference proteome</keyword>
<evidence type="ECO:0000313" key="2">
    <source>
        <dbReference type="Proteomes" id="UP001142057"/>
    </source>
</evidence>
<dbReference type="EMBL" id="JANZQH010000018">
    <property type="protein sequence ID" value="MCT2410059.1"/>
    <property type="molecule type" value="Genomic_DNA"/>
</dbReference>
<comment type="caution">
    <text evidence="1">The sequence shown here is derived from an EMBL/GenBank/DDBJ whole genome shotgun (WGS) entry which is preliminary data.</text>
</comment>
<reference evidence="1" key="1">
    <citation type="submission" date="2022-08" db="EMBL/GenBank/DDBJ databases">
        <title>Chryseobacterium antibioticum,isolated from the rhizosphere soil of Pyrola in Tibet.</title>
        <authorList>
            <person name="Kan Y."/>
        </authorList>
    </citation>
    <scope>NUCLEOTIDE SEQUENCE</scope>
    <source>
        <strain evidence="1">Pc2-12</strain>
    </source>
</reference>
<accession>A0ABT2IN24</accession>
<protein>
    <submittedName>
        <fullName evidence="1">Uncharacterized protein</fullName>
    </submittedName>
</protein>
<sequence>MKEYYQLINELDGLPDNKARNEFLISIKKNPLIPRHDFRRIACNILLEDNFIERNYKISILEKIKICLFKLNNYFAILLRKRQKK</sequence>
<gene>
    <name evidence="1" type="ORF">NZD88_21085</name>
</gene>
<organism evidence="1 2">
    <name type="scientific">Chryseobacterium pyrolae</name>
    <dbReference type="NCBI Taxonomy" id="2987481"/>
    <lineage>
        <taxon>Bacteria</taxon>
        <taxon>Pseudomonadati</taxon>
        <taxon>Bacteroidota</taxon>
        <taxon>Flavobacteriia</taxon>
        <taxon>Flavobacteriales</taxon>
        <taxon>Weeksellaceae</taxon>
        <taxon>Chryseobacterium group</taxon>
        <taxon>Chryseobacterium</taxon>
    </lineage>
</organism>
<evidence type="ECO:0000313" key="1">
    <source>
        <dbReference type="EMBL" id="MCT2410059.1"/>
    </source>
</evidence>
<dbReference type="RefSeq" id="WP_259831787.1">
    <property type="nucleotide sequence ID" value="NZ_JANZQH010000018.1"/>
</dbReference>
<proteinExistence type="predicted"/>